<dbReference type="HAMAP" id="MF_00299">
    <property type="entry name" value="KptA"/>
    <property type="match status" value="1"/>
</dbReference>
<name>A0A6M1L7Y7_9ACTN</name>
<dbReference type="GO" id="GO:0006388">
    <property type="term" value="P:tRNA splicing, via endonucleolytic cleavage and ligation"/>
    <property type="evidence" value="ECO:0007669"/>
    <property type="project" value="UniProtKB-UniRule"/>
</dbReference>
<evidence type="ECO:0000256" key="3">
    <source>
        <dbReference type="ARBA" id="ARBA00023027"/>
    </source>
</evidence>
<dbReference type="RefSeq" id="WP_164448219.1">
    <property type="nucleotide sequence ID" value="NZ_SAIY01000005.1"/>
</dbReference>
<dbReference type="PANTHER" id="PTHR12684:SF2">
    <property type="entry name" value="TRNA 2'-PHOSPHOTRANSFERASE 1"/>
    <property type="match status" value="1"/>
</dbReference>
<dbReference type="EMBL" id="SAIY01000005">
    <property type="protein sequence ID" value="NGM14342.1"/>
    <property type="molecule type" value="Genomic_DNA"/>
</dbReference>
<dbReference type="Proteomes" id="UP000478148">
    <property type="component" value="Unassembled WGS sequence"/>
</dbReference>
<evidence type="ECO:0000256" key="2">
    <source>
        <dbReference type="ARBA" id="ARBA00022679"/>
    </source>
</evidence>
<evidence type="ECO:0000256" key="4">
    <source>
        <dbReference type="ARBA" id="ARBA00025212"/>
    </source>
</evidence>
<dbReference type="Pfam" id="PF01885">
    <property type="entry name" value="PTS_2-RNA"/>
    <property type="match status" value="1"/>
</dbReference>
<evidence type="ECO:0000256" key="1">
    <source>
        <dbReference type="ARBA" id="ARBA00009836"/>
    </source>
</evidence>
<dbReference type="Gene3D" id="3.20.170.30">
    <property type="match status" value="1"/>
</dbReference>
<evidence type="ECO:0000256" key="5">
    <source>
        <dbReference type="HAMAP-Rule" id="MF_00299"/>
    </source>
</evidence>
<dbReference type="EC" id="2.7.1.-" evidence="5"/>
<keyword evidence="7" id="KW-1185">Reference proteome</keyword>
<dbReference type="InterPro" id="IPR042080">
    <property type="entry name" value="RNA_2'-PTrans_N"/>
</dbReference>
<comment type="function">
    <text evidence="4 5">Removes the 2'-phosphate from RNA via an intermediate in which the phosphate is ADP-ribosylated by NAD followed by a presumed transesterification to release the RNA and generate ADP-ribose 1''-2''-cyclic phosphate (APPR&gt;P). May function as an ADP-ribosylase.</text>
</comment>
<organism evidence="6 7">
    <name type="scientific">Verrucosispora sioxanthis</name>
    <dbReference type="NCBI Taxonomy" id="2499994"/>
    <lineage>
        <taxon>Bacteria</taxon>
        <taxon>Bacillati</taxon>
        <taxon>Actinomycetota</taxon>
        <taxon>Actinomycetes</taxon>
        <taxon>Micromonosporales</taxon>
        <taxon>Micromonosporaceae</taxon>
        <taxon>Micromonospora</taxon>
    </lineage>
</organism>
<protein>
    <recommendedName>
        <fullName evidence="5">Probable RNA 2'-phosphotransferase</fullName>
        <ecNumber evidence="5">2.7.1.-</ecNumber>
    </recommendedName>
</protein>
<evidence type="ECO:0000313" key="7">
    <source>
        <dbReference type="Proteomes" id="UP000478148"/>
    </source>
</evidence>
<comment type="caution">
    <text evidence="6">The sequence shown here is derived from an EMBL/GenBank/DDBJ whole genome shotgun (WGS) entry which is preliminary data.</text>
</comment>
<accession>A0A6M1L7Y7</accession>
<dbReference type="Gene3D" id="1.10.10.970">
    <property type="entry name" value="RNA 2'-phosphotransferase, Tpt1/KptA family, N-terminal domain"/>
    <property type="match status" value="1"/>
</dbReference>
<dbReference type="InterPro" id="IPR042081">
    <property type="entry name" value="RNA_2'-PTrans_C"/>
</dbReference>
<dbReference type="InterPro" id="IPR002745">
    <property type="entry name" value="Ptrans_KptA/Tpt1"/>
</dbReference>
<dbReference type="GO" id="GO:0003950">
    <property type="term" value="F:NAD+ poly-ADP-ribosyltransferase activity"/>
    <property type="evidence" value="ECO:0007669"/>
    <property type="project" value="InterPro"/>
</dbReference>
<proteinExistence type="inferred from homology"/>
<dbReference type="InterPro" id="IPR022928">
    <property type="entry name" value="RNA_2'-PTrans_KptA"/>
</dbReference>
<evidence type="ECO:0000313" key="6">
    <source>
        <dbReference type="EMBL" id="NGM14342.1"/>
    </source>
</evidence>
<keyword evidence="3 5" id="KW-0520">NAD</keyword>
<gene>
    <name evidence="5" type="primary">kptA</name>
    <name evidence="6" type="ORF">ENC19_17550</name>
</gene>
<reference evidence="6 7" key="1">
    <citation type="submission" date="2020-02" db="EMBL/GenBank/DDBJ databases">
        <title>Draft Genome Sequence of Verrucosispora sp. Strain CWR15, Isolated from Gulf of Mexico Sponge.</title>
        <authorList>
            <person name="Kennedy S.J."/>
            <person name="Cella E."/>
            <person name="Azarian T."/>
            <person name="Baker B.J."/>
            <person name="Shaw L.N."/>
        </authorList>
    </citation>
    <scope>NUCLEOTIDE SEQUENCE [LARGE SCALE GENOMIC DNA]</scope>
    <source>
        <strain evidence="6 7">CWR15</strain>
    </source>
</reference>
<comment type="similarity">
    <text evidence="1 5">Belongs to the KptA/TPT1 family.</text>
</comment>
<dbReference type="PANTHER" id="PTHR12684">
    <property type="entry name" value="PUTATIVE PHOSPHOTRANSFERASE"/>
    <property type="match status" value="1"/>
</dbReference>
<sequence length="181" mass="19669">MTDRLTAASRFLAYVLRHRPDAIDITLDGSGWVEVNVLLAALARHGRPVSRQVLAELVAGTDKRRFELRAGRIRAAQGHSVRVDLRLDSVVPPSLLYHGTVARHLPGIRAEGLRPRGRTHVHLSVDPETAATVGARRGVPVVLSIDAAGMHRHGFVFYRAVNGVWLTDHVPPGWIIGAGSA</sequence>
<dbReference type="GO" id="GO:0000215">
    <property type="term" value="F:tRNA 2'-phosphotransferase activity"/>
    <property type="evidence" value="ECO:0007669"/>
    <property type="project" value="TreeGrafter"/>
</dbReference>
<dbReference type="AlphaFoldDB" id="A0A6M1L7Y7"/>
<keyword evidence="2 5" id="KW-0808">Transferase</keyword>
<dbReference type="SUPFAM" id="SSF56399">
    <property type="entry name" value="ADP-ribosylation"/>
    <property type="match status" value="1"/>
</dbReference>